<sequence>MLNISGLKLPMVANEIVTGNVFFVDSNGKHGTANNTNDGLHPSRPLATWDGGVNKCTASRGDYILLMPGHAESIIAAAGLDLDVIGITTVGLGYGDLRPTITFETAITADMDVDAASITVRNVLFVNGIDNLTAPIDVNAAAFSMIDCETRDNNASYHTDNFIVCDGSASRLTLMGWTHRANTGKTGGISALQMRGGGADMIINPRWVDGDFSTACIVNDSTASTQIQIFGSAEWPAYMRTRNAADVIATCVATTKGRFGPYLNLRLNDDAANITECLVGADMEFFAPISIVNADGERSIEFNATQSADSA</sequence>
<dbReference type="EMBL" id="MT142472">
    <property type="protein sequence ID" value="QJA81847.1"/>
    <property type="molecule type" value="Genomic_DNA"/>
</dbReference>
<accession>A0A6H1ZMR8</accession>
<gene>
    <name evidence="2" type="ORF">MM415A00479_0006</name>
    <name evidence="1" type="ORF">TM448A00968_0012</name>
</gene>
<evidence type="ECO:0000313" key="1">
    <source>
        <dbReference type="EMBL" id="QJA48500.1"/>
    </source>
</evidence>
<evidence type="ECO:0000313" key="2">
    <source>
        <dbReference type="EMBL" id="QJA81847.1"/>
    </source>
</evidence>
<dbReference type="EMBL" id="MT144087">
    <property type="protein sequence ID" value="QJA48500.1"/>
    <property type="molecule type" value="Genomic_DNA"/>
</dbReference>
<proteinExistence type="predicted"/>
<reference evidence="1" key="1">
    <citation type="submission" date="2020-03" db="EMBL/GenBank/DDBJ databases">
        <title>The deep terrestrial virosphere.</title>
        <authorList>
            <person name="Holmfeldt K."/>
            <person name="Nilsson E."/>
            <person name="Simone D."/>
            <person name="Lopez-Fernandez M."/>
            <person name="Wu X."/>
            <person name="de Brujin I."/>
            <person name="Lundin D."/>
            <person name="Andersson A."/>
            <person name="Bertilsson S."/>
            <person name="Dopson M."/>
        </authorList>
    </citation>
    <scope>NUCLEOTIDE SEQUENCE</scope>
    <source>
        <strain evidence="2">MM415A00479</strain>
        <strain evidence="1">TM448A00968</strain>
    </source>
</reference>
<organism evidence="1">
    <name type="scientific">viral metagenome</name>
    <dbReference type="NCBI Taxonomy" id="1070528"/>
    <lineage>
        <taxon>unclassified sequences</taxon>
        <taxon>metagenomes</taxon>
        <taxon>organismal metagenomes</taxon>
    </lineage>
</organism>
<name>A0A6H1ZMR8_9ZZZZ</name>
<protein>
    <submittedName>
        <fullName evidence="1">Uncharacterized protein</fullName>
    </submittedName>
</protein>
<dbReference type="AlphaFoldDB" id="A0A6H1ZMR8"/>